<evidence type="ECO:0000313" key="3">
    <source>
        <dbReference type="EMBL" id="KAJ6816490.1"/>
    </source>
</evidence>
<comment type="caution">
    <text evidence="3">The sequence shown here is derived from an EMBL/GenBank/DDBJ whole genome shotgun (WGS) entry which is preliminary data.</text>
</comment>
<dbReference type="EMBL" id="JANAVB010028197">
    <property type="protein sequence ID" value="KAJ6816489.1"/>
    <property type="molecule type" value="Genomic_DNA"/>
</dbReference>
<feature type="region of interest" description="Disordered" evidence="1">
    <location>
        <begin position="69"/>
        <end position="106"/>
    </location>
</feature>
<dbReference type="Proteomes" id="UP001140949">
    <property type="component" value="Unassembled WGS sequence"/>
</dbReference>
<dbReference type="EMBL" id="JANAVB010028197">
    <property type="protein sequence ID" value="KAJ6816490.1"/>
    <property type="molecule type" value="Genomic_DNA"/>
</dbReference>
<organism evidence="3 4">
    <name type="scientific">Iris pallida</name>
    <name type="common">Sweet iris</name>
    <dbReference type="NCBI Taxonomy" id="29817"/>
    <lineage>
        <taxon>Eukaryota</taxon>
        <taxon>Viridiplantae</taxon>
        <taxon>Streptophyta</taxon>
        <taxon>Embryophyta</taxon>
        <taxon>Tracheophyta</taxon>
        <taxon>Spermatophyta</taxon>
        <taxon>Magnoliopsida</taxon>
        <taxon>Liliopsida</taxon>
        <taxon>Asparagales</taxon>
        <taxon>Iridaceae</taxon>
        <taxon>Iridoideae</taxon>
        <taxon>Irideae</taxon>
        <taxon>Iris</taxon>
    </lineage>
</organism>
<accession>A0AAX6FJD9</accession>
<proteinExistence type="predicted"/>
<keyword evidence="4" id="KW-1185">Reference proteome</keyword>
<evidence type="ECO:0000313" key="4">
    <source>
        <dbReference type="Proteomes" id="UP001140949"/>
    </source>
</evidence>
<protein>
    <submittedName>
        <fullName evidence="3">Uncharacterized protein</fullName>
    </submittedName>
</protein>
<dbReference type="AlphaFoldDB" id="A0AAX6FJD9"/>
<evidence type="ECO:0000256" key="1">
    <source>
        <dbReference type="SAM" id="MobiDB-lite"/>
    </source>
</evidence>
<sequence>MMMRRWRSITTAAAVLAAERCFRTNHGVLSRGSTLNNTISSDVAGAASRTFSKLPPLLNPKLFSTAIHGGGGGGIDETEGEELNDEDDDDDDGWEEEEEVEAKYGDGGDGGGVVLGDVAWGARALSLAREVLGNFDVDTVLYAFRVSLKGYIYVRLDKLTNKYGCLDVEEMEKFSKLYKGRLDEVGHF</sequence>
<gene>
    <name evidence="2" type="ORF">M6B38_414215</name>
    <name evidence="3" type="ORF">M6B38_414220</name>
</gene>
<feature type="compositionally biased region" description="Acidic residues" evidence="1">
    <location>
        <begin position="76"/>
        <end position="100"/>
    </location>
</feature>
<dbReference type="PANTHER" id="PTHR34544:SF3">
    <property type="entry name" value="OS07G0155200 PROTEIN"/>
    <property type="match status" value="1"/>
</dbReference>
<name>A0AAX6FJD9_IRIPA</name>
<reference evidence="3" key="1">
    <citation type="journal article" date="2023" name="GigaByte">
        <title>Genome assembly of the bearded iris, Iris pallida Lam.</title>
        <authorList>
            <person name="Bruccoleri R.E."/>
            <person name="Oakeley E.J."/>
            <person name="Faust A.M.E."/>
            <person name="Altorfer M."/>
            <person name="Dessus-Babus S."/>
            <person name="Burckhardt D."/>
            <person name="Oertli M."/>
            <person name="Naumann U."/>
            <person name="Petersen F."/>
            <person name="Wong J."/>
        </authorList>
    </citation>
    <scope>NUCLEOTIDE SEQUENCE</scope>
    <source>
        <strain evidence="3">GSM-AAB239-AS_SAM_17_03QT</strain>
    </source>
</reference>
<evidence type="ECO:0000313" key="2">
    <source>
        <dbReference type="EMBL" id="KAJ6816489.1"/>
    </source>
</evidence>
<reference evidence="3" key="2">
    <citation type="submission" date="2023-04" db="EMBL/GenBank/DDBJ databases">
        <authorList>
            <person name="Bruccoleri R.E."/>
            <person name="Oakeley E.J."/>
            <person name="Faust A.-M."/>
            <person name="Dessus-Babus S."/>
            <person name="Altorfer M."/>
            <person name="Burckhardt D."/>
            <person name="Oertli M."/>
            <person name="Naumann U."/>
            <person name="Petersen F."/>
            <person name="Wong J."/>
        </authorList>
    </citation>
    <scope>NUCLEOTIDE SEQUENCE</scope>
    <source>
        <strain evidence="3">GSM-AAB239-AS_SAM_17_03QT</strain>
        <tissue evidence="3">Leaf</tissue>
    </source>
</reference>
<dbReference type="PANTHER" id="PTHR34544">
    <property type="entry name" value="OSJNBA0006B20.18 PROTEIN"/>
    <property type="match status" value="1"/>
</dbReference>